<dbReference type="GO" id="GO:0016020">
    <property type="term" value="C:membrane"/>
    <property type="evidence" value="ECO:0007669"/>
    <property type="project" value="UniProtKB-SubCell"/>
</dbReference>
<keyword evidence="4" id="KW-0472">Membrane</keyword>
<protein>
    <submittedName>
        <fullName evidence="5">TM2 domain-containing protein</fullName>
    </submittedName>
</protein>
<evidence type="ECO:0000313" key="5">
    <source>
        <dbReference type="EMBL" id="VTQ66153.1"/>
    </source>
</evidence>
<dbReference type="AlphaFoldDB" id="A0A7Z9AUW5"/>
<proteinExistence type="predicted"/>
<accession>A0A7Z9AUW5</accession>
<gene>
    <name evidence="5" type="ORF">NCTC12204_01853</name>
</gene>
<evidence type="ECO:0000256" key="2">
    <source>
        <dbReference type="ARBA" id="ARBA00022692"/>
    </source>
</evidence>
<comment type="caution">
    <text evidence="5">The sequence shown here is derived from an EMBL/GenBank/DDBJ whole genome shotgun (WGS) entry which is preliminary data.</text>
</comment>
<keyword evidence="3" id="KW-1133">Transmembrane helix</keyword>
<name>A0A7Z9AUW5_ENTHR</name>
<dbReference type="Proteomes" id="UP000352698">
    <property type="component" value="Unassembled WGS sequence"/>
</dbReference>
<evidence type="ECO:0000256" key="4">
    <source>
        <dbReference type="ARBA" id="ARBA00023136"/>
    </source>
</evidence>
<keyword evidence="2" id="KW-0812">Transmembrane</keyword>
<evidence type="ECO:0000256" key="1">
    <source>
        <dbReference type="ARBA" id="ARBA00004141"/>
    </source>
</evidence>
<evidence type="ECO:0000313" key="6">
    <source>
        <dbReference type="Proteomes" id="UP000352698"/>
    </source>
</evidence>
<organism evidence="5 6">
    <name type="scientific">Enterococcus hirae</name>
    <dbReference type="NCBI Taxonomy" id="1354"/>
    <lineage>
        <taxon>Bacteria</taxon>
        <taxon>Bacillati</taxon>
        <taxon>Bacillota</taxon>
        <taxon>Bacilli</taxon>
        <taxon>Lactobacillales</taxon>
        <taxon>Enterococcaceae</taxon>
        <taxon>Enterococcus</taxon>
    </lineage>
</organism>
<dbReference type="EMBL" id="CABEEP010000001">
    <property type="protein sequence ID" value="VTQ66153.1"/>
    <property type="molecule type" value="Genomic_DNA"/>
</dbReference>
<dbReference type="Pfam" id="PF05154">
    <property type="entry name" value="TM2"/>
    <property type="match status" value="1"/>
</dbReference>
<sequence>MAKIVKLEQAEVIIATDEKEIIRVPYEELDWRPEVHDEVEVFKDGDNLIITRVKNNSNSAEDKIHINIVNDNTQNQQVSTIQSGRVVNKLVYVLLALFLGGLGAHKFYSGKTFMGILYLVFSWTFIPSVLGLIEAIIGALKPSDSNGNIVF</sequence>
<comment type="subcellular location">
    <subcellularLocation>
        <location evidence="1">Membrane</location>
        <topology evidence="1">Multi-pass membrane protein</topology>
    </subcellularLocation>
</comment>
<reference evidence="5 6" key="1">
    <citation type="submission" date="2019-05" db="EMBL/GenBank/DDBJ databases">
        <authorList>
            <consortium name="Pathogen Informatics"/>
        </authorList>
    </citation>
    <scope>NUCLEOTIDE SEQUENCE [LARGE SCALE GENOMIC DNA]</scope>
    <source>
        <strain evidence="5 6">NCTC12204</strain>
    </source>
</reference>
<dbReference type="InterPro" id="IPR007829">
    <property type="entry name" value="TM2"/>
</dbReference>
<dbReference type="RefSeq" id="WP_010737886.1">
    <property type="nucleotide sequence ID" value="NZ_CABEEP010000001.1"/>
</dbReference>
<evidence type="ECO:0000256" key="3">
    <source>
        <dbReference type="ARBA" id="ARBA00022989"/>
    </source>
</evidence>